<feature type="chain" id="PRO_5038491776" evidence="1">
    <location>
        <begin position="28"/>
        <end position="329"/>
    </location>
</feature>
<proteinExistence type="predicted"/>
<dbReference type="Proteomes" id="UP000824076">
    <property type="component" value="Unassembled WGS sequence"/>
</dbReference>
<dbReference type="NCBIfam" id="TIGR03519">
    <property type="entry name" value="T9SS_PorP_fam"/>
    <property type="match status" value="1"/>
</dbReference>
<comment type="caution">
    <text evidence="2">The sequence shown here is derived from an EMBL/GenBank/DDBJ whole genome shotgun (WGS) entry which is preliminary data.</text>
</comment>
<name>A0A9D1LGH2_9BACT</name>
<accession>A0A9D1LGH2</accession>
<protein>
    <submittedName>
        <fullName evidence="2">Type IX secretion system membrane protein PorP/SprF</fullName>
    </submittedName>
</protein>
<dbReference type="Pfam" id="PF11751">
    <property type="entry name" value="PorP_SprF"/>
    <property type="match status" value="1"/>
</dbReference>
<organism evidence="2 3">
    <name type="scientific">Candidatus Limisoma intestinavium</name>
    <dbReference type="NCBI Taxonomy" id="2840856"/>
    <lineage>
        <taxon>Bacteria</taxon>
        <taxon>Pseudomonadati</taxon>
        <taxon>Bacteroidota</taxon>
        <taxon>Bacteroidia</taxon>
        <taxon>Bacteroidales</taxon>
        <taxon>Candidatus Limisoma</taxon>
    </lineage>
</organism>
<reference evidence="2" key="1">
    <citation type="submission" date="2020-10" db="EMBL/GenBank/DDBJ databases">
        <authorList>
            <person name="Gilroy R."/>
        </authorList>
    </citation>
    <scope>NUCLEOTIDE SEQUENCE</scope>
    <source>
        <strain evidence="2">17073</strain>
    </source>
</reference>
<evidence type="ECO:0000313" key="3">
    <source>
        <dbReference type="Proteomes" id="UP000824076"/>
    </source>
</evidence>
<dbReference type="AlphaFoldDB" id="A0A9D1LGH2"/>
<dbReference type="EMBL" id="DVMS01000122">
    <property type="protein sequence ID" value="HIU38859.1"/>
    <property type="molecule type" value="Genomic_DNA"/>
</dbReference>
<feature type="signal peptide" evidence="1">
    <location>
        <begin position="1"/>
        <end position="27"/>
    </location>
</feature>
<evidence type="ECO:0000256" key="1">
    <source>
        <dbReference type="SAM" id="SignalP"/>
    </source>
</evidence>
<evidence type="ECO:0000313" key="2">
    <source>
        <dbReference type="EMBL" id="HIU38859.1"/>
    </source>
</evidence>
<sequence length="329" mass="36247">MTLKGNIKIAKLVLAFAAFVATGTAHAQFDTQLSQYWATPSYYNPAATGTNDFLNIRGGTRLQWLGIPKAPKAFLATAEMPMKIGNKRIGLGVMIQQESLGLFSNLNAGAQVSYKFKLFGGELSVGLQLGLFDQGFKGTEVFIPEDDDYHESNDDAIPTTDLHGTAFDLGAGAFYTHKYFWTGLSVTHVMEPTVSLNTEEGTSESSYETQAGRMFYFMAGGNIPIKNTLFELQPSMLLRTDFSMIQAEVTARVRYNKFLSGGVAYRWKDAVTLQIGAEYKNFFLGYSYDYPLSAISKASSGSHEILAGYSLKLNLSGKNKNKHKSIRIM</sequence>
<dbReference type="InterPro" id="IPR019861">
    <property type="entry name" value="PorP/SprF_Bacteroidetes"/>
</dbReference>
<keyword evidence="1" id="KW-0732">Signal</keyword>
<gene>
    <name evidence="2" type="ORF">IAD18_04240</name>
</gene>
<reference evidence="2" key="2">
    <citation type="journal article" date="2021" name="PeerJ">
        <title>Extensive microbial diversity within the chicken gut microbiome revealed by metagenomics and culture.</title>
        <authorList>
            <person name="Gilroy R."/>
            <person name="Ravi A."/>
            <person name="Getino M."/>
            <person name="Pursley I."/>
            <person name="Horton D.L."/>
            <person name="Alikhan N.F."/>
            <person name="Baker D."/>
            <person name="Gharbi K."/>
            <person name="Hall N."/>
            <person name="Watson M."/>
            <person name="Adriaenssens E.M."/>
            <person name="Foster-Nyarko E."/>
            <person name="Jarju S."/>
            <person name="Secka A."/>
            <person name="Antonio M."/>
            <person name="Oren A."/>
            <person name="Chaudhuri R.R."/>
            <person name="La Ragione R."/>
            <person name="Hildebrand F."/>
            <person name="Pallen M.J."/>
        </authorList>
    </citation>
    <scope>NUCLEOTIDE SEQUENCE</scope>
    <source>
        <strain evidence="2">17073</strain>
    </source>
</reference>